<dbReference type="CTD" id="66060440"/>
<organism evidence="2">
    <name type="scientific">Brugia malayi</name>
    <name type="common">Filarial nematode worm</name>
    <dbReference type="NCBI Taxonomy" id="6279"/>
    <lineage>
        <taxon>Eukaryota</taxon>
        <taxon>Metazoa</taxon>
        <taxon>Ecdysozoa</taxon>
        <taxon>Nematoda</taxon>
        <taxon>Chromadorea</taxon>
        <taxon>Rhabditida</taxon>
        <taxon>Spirurina</taxon>
        <taxon>Spiruromorpha</taxon>
        <taxon>Filarioidea</taxon>
        <taxon>Onchocercidae</taxon>
        <taxon>Brugia</taxon>
    </lineage>
</organism>
<dbReference type="EMBL" id="CAAKNF010000196">
    <property type="protein sequence ID" value="VIO86900.1"/>
    <property type="molecule type" value="Genomic_DNA"/>
</dbReference>
<sequence>MLDWIFQILVFTPVLLKIHSCSFNISRKGNKRCKSPFKSYCEFLMHPVTRITLFCILIPFWIYNIYLALRMEENFTPQKTIRSDSFLTDSLPILENVRNSGLSRTMYSSGTATVDKISFDLCIHGYGSWRDRAFIHKQVREKMPEEMLVYDYDCTLFDIILTARETMLQSCVITSITMLAICTLFIPSARATAFVFLSMISVTTGIVGGLSA</sequence>
<gene>
    <name evidence="2 4" type="primary">Bm9627</name>
    <name evidence="2" type="ORF">BM_BM9627</name>
</gene>
<dbReference type="GO" id="GO:0005886">
    <property type="term" value="C:plasma membrane"/>
    <property type="evidence" value="ECO:0007669"/>
    <property type="project" value="TreeGrafter"/>
</dbReference>
<proteinExistence type="predicted"/>
<dbReference type="Proteomes" id="UP000006672">
    <property type="component" value="Unassembled WGS sequence"/>
</dbReference>
<protein>
    <submittedName>
        <fullName evidence="4">SSD domain-containing protein</fullName>
    </submittedName>
</protein>
<dbReference type="RefSeq" id="XP_042929796.1">
    <property type="nucleotide sequence ID" value="XM_043073862.1"/>
</dbReference>
<feature type="transmembrane region" description="Helical" evidence="1">
    <location>
        <begin position="193"/>
        <end position="211"/>
    </location>
</feature>
<keyword evidence="1" id="KW-0812">Transmembrane</keyword>
<dbReference type="GO" id="GO:0030659">
    <property type="term" value="C:cytoplasmic vesicle membrane"/>
    <property type="evidence" value="ECO:0007669"/>
    <property type="project" value="TreeGrafter"/>
</dbReference>
<dbReference type="PANTHER" id="PTHR10796:SF94">
    <property type="entry name" value="SSD DOMAIN-CONTAINING PROTEIN"/>
    <property type="match status" value="1"/>
</dbReference>
<reference evidence="3" key="1">
    <citation type="journal article" date="2007" name="Science">
        <title>Draft genome of the filarial nematode parasite Brugia malayi.</title>
        <authorList>
            <person name="Ghedin E."/>
            <person name="Wang S."/>
            <person name="Spiro D."/>
            <person name="Caler E."/>
            <person name="Zhao Q."/>
            <person name="Crabtree J."/>
            <person name="Allen J.E."/>
            <person name="Delcher A.L."/>
            <person name="Guiliano D.B."/>
            <person name="Miranda-Saavedra D."/>
            <person name="Angiuoli S.V."/>
            <person name="Creasy T."/>
            <person name="Amedeo P."/>
            <person name="Haas B."/>
            <person name="El-Sayed N.M."/>
            <person name="Wortman J.R."/>
            <person name="Feldblyum T."/>
            <person name="Tallon L."/>
            <person name="Schatz M."/>
            <person name="Shumway M."/>
            <person name="Koo H."/>
            <person name="Salzberg S.L."/>
            <person name="Schobel S."/>
            <person name="Pertea M."/>
            <person name="Pop M."/>
            <person name="White O."/>
            <person name="Barton G.J."/>
            <person name="Carlow C.K."/>
            <person name="Crawford M.J."/>
            <person name="Daub J."/>
            <person name="Dimmic M.W."/>
            <person name="Estes C.F."/>
            <person name="Foster J.M."/>
            <person name="Ganatra M."/>
            <person name="Gregory W.F."/>
            <person name="Johnson N.M."/>
            <person name="Jin J."/>
            <person name="Komuniecki R."/>
            <person name="Korf I."/>
            <person name="Kumar S."/>
            <person name="Laney S."/>
            <person name="Li B.W."/>
            <person name="Li W."/>
            <person name="Lindblom T.H."/>
            <person name="Lustigman S."/>
            <person name="Ma D."/>
            <person name="Maina C.V."/>
            <person name="Martin D.M."/>
            <person name="McCarter J.P."/>
            <person name="McReynolds L."/>
            <person name="Mitreva M."/>
            <person name="Nutman T.B."/>
            <person name="Parkinson J."/>
            <person name="Peregrin-Alvarez J.M."/>
            <person name="Poole C."/>
            <person name="Ren Q."/>
            <person name="Saunders L."/>
            <person name="Sluder A.E."/>
            <person name="Smith K."/>
            <person name="Stanke M."/>
            <person name="Unnasch T.R."/>
            <person name="Ware J."/>
            <person name="Wei A.D."/>
            <person name="Weil G."/>
            <person name="Williams D.J."/>
            <person name="Zhang Y."/>
            <person name="Williams S.A."/>
            <person name="Fraser-Liggett C."/>
            <person name="Slatko B."/>
            <person name="Blaxter M.L."/>
            <person name="Scott A.L."/>
        </authorList>
    </citation>
    <scope>NUCLEOTIDE SEQUENCE</scope>
    <source>
        <strain evidence="3">FR3</strain>
    </source>
</reference>
<feature type="transmembrane region" description="Helical" evidence="1">
    <location>
        <begin position="167"/>
        <end position="186"/>
    </location>
</feature>
<dbReference type="AlphaFoldDB" id="A0A4E9ESW6"/>
<accession>A0A4E9ESW6</accession>
<reference evidence="4" key="3">
    <citation type="submission" date="2019-12" db="UniProtKB">
        <authorList>
            <consortium name="WormBaseParasite"/>
        </authorList>
    </citation>
    <scope>IDENTIFICATION</scope>
</reference>
<dbReference type="OrthoDB" id="5800289at2759"/>
<dbReference type="KEGG" id="bmy:BM_BM9627"/>
<evidence type="ECO:0000256" key="1">
    <source>
        <dbReference type="SAM" id="Phobius"/>
    </source>
</evidence>
<evidence type="ECO:0000313" key="3">
    <source>
        <dbReference type="Proteomes" id="UP000006672"/>
    </source>
</evidence>
<dbReference type="GO" id="GO:0006897">
    <property type="term" value="P:endocytosis"/>
    <property type="evidence" value="ECO:0007669"/>
    <property type="project" value="TreeGrafter"/>
</dbReference>
<dbReference type="STRING" id="6279.A0A5S6PXQ4"/>
<keyword evidence="1" id="KW-0472">Membrane</keyword>
<evidence type="ECO:0000313" key="4">
    <source>
        <dbReference type="WBParaSite" id="Bm9627.1"/>
    </source>
</evidence>
<feature type="transmembrane region" description="Helical" evidence="1">
    <location>
        <begin position="6"/>
        <end position="26"/>
    </location>
</feature>
<accession>A0A5S6PXQ4</accession>
<dbReference type="GeneID" id="66060440"/>
<evidence type="ECO:0000313" key="2">
    <source>
        <dbReference type="EMBL" id="VIO86900.1"/>
    </source>
</evidence>
<dbReference type="InterPro" id="IPR051697">
    <property type="entry name" value="Patched_domain-protein"/>
</dbReference>
<keyword evidence="1" id="KW-1133">Transmembrane helix</keyword>
<dbReference type="PANTHER" id="PTHR10796">
    <property type="entry name" value="PATCHED-RELATED"/>
    <property type="match status" value="1"/>
</dbReference>
<reference evidence="2" key="2">
    <citation type="submission" date="2019-04" db="EMBL/GenBank/DDBJ databases">
        <authorList>
            <person name="Howe K."/>
            <person name="Paulini M."/>
            <person name="Williams G."/>
        </authorList>
    </citation>
    <scope>NUCLEOTIDE SEQUENCE [LARGE SCALE GENOMIC DNA]</scope>
    <source>
        <strain evidence="2">FR3</strain>
    </source>
</reference>
<keyword evidence="3" id="KW-1185">Reference proteome</keyword>
<dbReference type="WBParaSite" id="Bm9627.1">
    <property type="protein sequence ID" value="Bm9627.1"/>
    <property type="gene ID" value="WBGene00229888"/>
</dbReference>
<feature type="transmembrane region" description="Helical" evidence="1">
    <location>
        <begin position="47"/>
        <end position="69"/>
    </location>
</feature>
<name>A0A4E9ESW6_BRUMA</name>
<dbReference type="GO" id="GO:0018996">
    <property type="term" value="P:molting cycle, collagen and cuticulin-based cuticle"/>
    <property type="evidence" value="ECO:0007669"/>
    <property type="project" value="TreeGrafter"/>
</dbReference>